<name>A0AAQ3L3G0_9LILI</name>
<keyword evidence="3" id="KW-1185">Reference proteome</keyword>
<sequence>MEADSTSSTVGPPATEDSPFSDLDTDALASPRALLYPFPLEAPGSPSCYRSASCHLASALKILVGYSGAVALEYLRIWSSSERFLFEVRVD</sequence>
<evidence type="ECO:0000313" key="2">
    <source>
        <dbReference type="EMBL" id="WOL19629.1"/>
    </source>
</evidence>
<gene>
    <name evidence="2" type="ORF">Cni_G28431</name>
</gene>
<reference evidence="2 3" key="1">
    <citation type="submission" date="2023-10" db="EMBL/GenBank/DDBJ databases">
        <title>Chromosome-scale genome assembly provides insights into flower coloration mechanisms of Canna indica.</title>
        <authorList>
            <person name="Li C."/>
        </authorList>
    </citation>
    <scope>NUCLEOTIDE SEQUENCE [LARGE SCALE GENOMIC DNA]</scope>
    <source>
        <tissue evidence="2">Flower</tissue>
    </source>
</reference>
<accession>A0AAQ3L3G0</accession>
<evidence type="ECO:0000313" key="3">
    <source>
        <dbReference type="Proteomes" id="UP001327560"/>
    </source>
</evidence>
<feature type="region of interest" description="Disordered" evidence="1">
    <location>
        <begin position="1"/>
        <end position="25"/>
    </location>
</feature>
<protein>
    <submittedName>
        <fullName evidence="2">Uncharacterized protein</fullName>
    </submittedName>
</protein>
<dbReference type="EMBL" id="CP136898">
    <property type="protein sequence ID" value="WOL19629.1"/>
    <property type="molecule type" value="Genomic_DNA"/>
</dbReference>
<organism evidence="2 3">
    <name type="scientific">Canna indica</name>
    <name type="common">Indian-shot</name>
    <dbReference type="NCBI Taxonomy" id="4628"/>
    <lineage>
        <taxon>Eukaryota</taxon>
        <taxon>Viridiplantae</taxon>
        <taxon>Streptophyta</taxon>
        <taxon>Embryophyta</taxon>
        <taxon>Tracheophyta</taxon>
        <taxon>Spermatophyta</taxon>
        <taxon>Magnoliopsida</taxon>
        <taxon>Liliopsida</taxon>
        <taxon>Zingiberales</taxon>
        <taxon>Cannaceae</taxon>
        <taxon>Canna</taxon>
    </lineage>
</organism>
<dbReference type="AlphaFoldDB" id="A0AAQ3L3G0"/>
<dbReference type="Proteomes" id="UP001327560">
    <property type="component" value="Chromosome 9"/>
</dbReference>
<proteinExistence type="predicted"/>
<evidence type="ECO:0000256" key="1">
    <source>
        <dbReference type="SAM" id="MobiDB-lite"/>
    </source>
</evidence>
<feature type="compositionally biased region" description="Polar residues" evidence="1">
    <location>
        <begin position="1"/>
        <end position="10"/>
    </location>
</feature>